<reference evidence="2" key="1">
    <citation type="journal article" date="2022" name="Mol. Ecol. Resour.">
        <title>The genomes of chicory, endive, great burdock and yacon provide insights into Asteraceae palaeo-polyploidization history and plant inulin production.</title>
        <authorList>
            <person name="Fan W."/>
            <person name="Wang S."/>
            <person name="Wang H."/>
            <person name="Wang A."/>
            <person name="Jiang F."/>
            <person name="Liu H."/>
            <person name="Zhao H."/>
            <person name="Xu D."/>
            <person name="Zhang Y."/>
        </authorList>
    </citation>
    <scope>NUCLEOTIDE SEQUENCE [LARGE SCALE GENOMIC DNA]</scope>
    <source>
        <strain evidence="2">cv. Punajuju</strain>
    </source>
</reference>
<dbReference type="EMBL" id="CM042010">
    <property type="protein sequence ID" value="KAI3782056.1"/>
    <property type="molecule type" value="Genomic_DNA"/>
</dbReference>
<comment type="caution">
    <text evidence="1">The sequence shown here is derived from an EMBL/GenBank/DDBJ whole genome shotgun (WGS) entry which is preliminary data.</text>
</comment>
<proteinExistence type="predicted"/>
<name>A0ACB9GG61_CICIN</name>
<sequence length="396" mass="45676">MTQPFGVVFDSCFRTKAWEEEEYKAYLCNTVTQFQETYPESSIMIFNFHEGDTKKNIHHILLEYYITIVDYPKHYEGCPLLTMEVIHHFIKSSESWLSLGQQTVLLIHCELGGWPVLAFMLAALLLSRKVCTSENRALEMVHKRAPKKDILPMMSTLNPLASQLRYLQYVLKRNADEKWPPADKELRLDCVIIRMIPDFDGKGGCRPVFRIFARDPLLHLEKSPKLLFSTPRRSPNARSYDQAESKLVKIDINCDVQGDVVLECIHWDDDMMKETIMYRVMFNTAYIKSNTLMLNHDEIDVCWDAKDRVPKDFKAEISFSEKYAITSMVPVDLSRFKGEGIPMEAFGKVQQMLSSVDWLVCKGFATLNGQHQTALSDIVNQVLENSFHRTGSSNLH</sequence>
<accession>A0ACB9GG61</accession>
<evidence type="ECO:0000313" key="1">
    <source>
        <dbReference type="EMBL" id="KAI3782056.1"/>
    </source>
</evidence>
<gene>
    <name evidence="1" type="ORF">L2E82_12088</name>
</gene>
<protein>
    <submittedName>
        <fullName evidence="1">Uncharacterized protein</fullName>
    </submittedName>
</protein>
<evidence type="ECO:0000313" key="2">
    <source>
        <dbReference type="Proteomes" id="UP001055811"/>
    </source>
</evidence>
<organism evidence="1 2">
    <name type="scientific">Cichorium intybus</name>
    <name type="common">Chicory</name>
    <dbReference type="NCBI Taxonomy" id="13427"/>
    <lineage>
        <taxon>Eukaryota</taxon>
        <taxon>Viridiplantae</taxon>
        <taxon>Streptophyta</taxon>
        <taxon>Embryophyta</taxon>
        <taxon>Tracheophyta</taxon>
        <taxon>Spermatophyta</taxon>
        <taxon>Magnoliopsida</taxon>
        <taxon>eudicotyledons</taxon>
        <taxon>Gunneridae</taxon>
        <taxon>Pentapetalae</taxon>
        <taxon>asterids</taxon>
        <taxon>campanulids</taxon>
        <taxon>Asterales</taxon>
        <taxon>Asteraceae</taxon>
        <taxon>Cichorioideae</taxon>
        <taxon>Cichorieae</taxon>
        <taxon>Cichoriinae</taxon>
        <taxon>Cichorium</taxon>
    </lineage>
</organism>
<keyword evidence="2" id="KW-1185">Reference proteome</keyword>
<reference evidence="1 2" key="2">
    <citation type="journal article" date="2022" name="Mol. Ecol. Resour.">
        <title>The genomes of chicory, endive, great burdock and yacon provide insights into Asteraceae paleo-polyploidization history and plant inulin production.</title>
        <authorList>
            <person name="Fan W."/>
            <person name="Wang S."/>
            <person name="Wang H."/>
            <person name="Wang A."/>
            <person name="Jiang F."/>
            <person name="Liu H."/>
            <person name="Zhao H."/>
            <person name="Xu D."/>
            <person name="Zhang Y."/>
        </authorList>
    </citation>
    <scope>NUCLEOTIDE SEQUENCE [LARGE SCALE GENOMIC DNA]</scope>
    <source>
        <strain evidence="2">cv. Punajuju</strain>
        <tissue evidence="1">Leaves</tissue>
    </source>
</reference>
<dbReference type="Proteomes" id="UP001055811">
    <property type="component" value="Linkage Group LG02"/>
</dbReference>